<reference evidence="2" key="1">
    <citation type="submission" date="2018-08" db="EMBL/GenBank/DDBJ databases">
        <title>Identification of Burkholderia cepacia strains that express a Burkholderia pseudomallei-like capsular polysaccharide.</title>
        <authorList>
            <person name="Burtnick M.N."/>
            <person name="Vongsouvath M."/>
            <person name="Newton P."/>
            <person name="Wuthiekanun V."/>
            <person name="Limmathurotsakul D."/>
            <person name="Brett P.J."/>
            <person name="Chantratita N."/>
            <person name="Dance D.A."/>
        </authorList>
    </citation>
    <scope>NUCLEOTIDE SEQUENCE</scope>
    <source>
        <strain evidence="2">SBXCC001</strain>
    </source>
</reference>
<protein>
    <submittedName>
        <fullName evidence="2">Uncharacterized protein</fullName>
    </submittedName>
</protein>
<gene>
    <name evidence="2" type="ORF">C7S16_0743</name>
</gene>
<evidence type="ECO:0000256" key="1">
    <source>
        <dbReference type="SAM" id="MobiDB-lite"/>
    </source>
</evidence>
<evidence type="ECO:0000313" key="2">
    <source>
        <dbReference type="EMBL" id="MDW9254743.1"/>
    </source>
</evidence>
<feature type="region of interest" description="Disordered" evidence="1">
    <location>
        <begin position="36"/>
        <end position="82"/>
    </location>
</feature>
<feature type="compositionally biased region" description="Basic residues" evidence="1">
    <location>
        <begin position="49"/>
        <end position="70"/>
    </location>
</feature>
<organism evidence="2 3">
    <name type="scientific">Burkholderia thailandensis</name>
    <dbReference type="NCBI Taxonomy" id="57975"/>
    <lineage>
        <taxon>Bacteria</taxon>
        <taxon>Pseudomonadati</taxon>
        <taxon>Pseudomonadota</taxon>
        <taxon>Betaproteobacteria</taxon>
        <taxon>Burkholderiales</taxon>
        <taxon>Burkholderiaceae</taxon>
        <taxon>Burkholderia</taxon>
        <taxon>pseudomallei group</taxon>
    </lineage>
</organism>
<proteinExistence type="predicted"/>
<sequence length="82" mass="9435">MNFRKRLASCTSLPGRHPDTERLSFFRIGRLRDLDQAKAANAPGDGRRPARATHASRRNRRNRRSRRMRPPMRLTQAALPSA</sequence>
<accession>A0AAW9D061</accession>
<evidence type="ECO:0000313" key="3">
    <source>
        <dbReference type="Proteomes" id="UP001272137"/>
    </source>
</evidence>
<comment type="caution">
    <text evidence="2">The sequence shown here is derived from an EMBL/GenBank/DDBJ whole genome shotgun (WGS) entry which is preliminary data.</text>
</comment>
<feature type="region of interest" description="Disordered" evidence="1">
    <location>
        <begin position="1"/>
        <end position="20"/>
    </location>
</feature>
<dbReference type="Proteomes" id="UP001272137">
    <property type="component" value="Unassembled WGS sequence"/>
</dbReference>
<dbReference type="AlphaFoldDB" id="A0AAW9D061"/>
<name>A0AAW9D061_BURTH</name>
<dbReference type="EMBL" id="QXCT01000002">
    <property type="protein sequence ID" value="MDW9254743.1"/>
    <property type="molecule type" value="Genomic_DNA"/>
</dbReference>